<dbReference type="Gene3D" id="1.10.10.10">
    <property type="entry name" value="Winged helix-like DNA-binding domain superfamily/Winged helix DNA-binding domain"/>
    <property type="match status" value="1"/>
</dbReference>
<keyword evidence="4" id="KW-0804">Transcription</keyword>
<evidence type="ECO:0000256" key="4">
    <source>
        <dbReference type="ARBA" id="ARBA00023163"/>
    </source>
</evidence>
<dbReference type="RefSeq" id="WP_129248476.1">
    <property type="nucleotide sequence ID" value="NZ_JABZEL010000008.1"/>
</dbReference>
<keyword evidence="6" id="KW-0812">Transmembrane</keyword>
<dbReference type="InterPro" id="IPR013324">
    <property type="entry name" value="RNA_pol_sigma_r3/r4-like"/>
</dbReference>
<evidence type="ECO:0000313" key="8">
    <source>
        <dbReference type="Proteomes" id="UP000289482"/>
    </source>
</evidence>
<dbReference type="AlphaFoldDB" id="A0A4V1NPT6"/>
<dbReference type="SUPFAM" id="SSF88659">
    <property type="entry name" value="Sigma3 and sigma4 domains of RNA polymerase sigma factors"/>
    <property type="match status" value="1"/>
</dbReference>
<dbReference type="InterPro" id="IPR036388">
    <property type="entry name" value="WH-like_DNA-bd_sf"/>
</dbReference>
<dbReference type="GeneID" id="95779647"/>
<gene>
    <name evidence="7" type="ORF">EST54_16960</name>
</gene>
<feature type="transmembrane region" description="Helical" evidence="6">
    <location>
        <begin position="214"/>
        <end position="232"/>
    </location>
</feature>
<feature type="compositionally biased region" description="Basic and acidic residues" evidence="5">
    <location>
        <begin position="257"/>
        <end position="276"/>
    </location>
</feature>
<evidence type="ECO:0000313" key="7">
    <source>
        <dbReference type="EMBL" id="RXS65950.1"/>
    </source>
</evidence>
<sequence>MTQPCMPPREQAATAFDELHTRHAAALTRQAFLLTGRPRLAQRAVERGFRLAWQRWPQVAVDPDPAGWVRAATYEYALAPWHRLCPGLRTARTPDRLAAPAEPSDEALLVALLSLPAPYRRTLVLHDGVGLGLCETAAEIEASTPAAAGRLAHAREQIAERLPELGLGGHPPVRQGEILRARFARLAAAEQMPPPAAEFVRSGSERGAERTTRAVFGLIGLFALVTLLTVLVTPDHHTPPGQALSRAAHAPVSPAPQRDEGAHKAGDDARKADRGHKAGSAHKAGRGHRARSAHRHGIEAVRKRLRQARLTPESR</sequence>
<feature type="compositionally biased region" description="Basic residues" evidence="5">
    <location>
        <begin position="277"/>
        <end position="295"/>
    </location>
</feature>
<evidence type="ECO:0000256" key="3">
    <source>
        <dbReference type="ARBA" id="ARBA00023125"/>
    </source>
</evidence>
<dbReference type="Proteomes" id="UP000289482">
    <property type="component" value="Unassembled WGS sequence"/>
</dbReference>
<evidence type="ECO:0000256" key="5">
    <source>
        <dbReference type="SAM" id="MobiDB-lite"/>
    </source>
</evidence>
<keyword evidence="2" id="KW-0731">Sigma factor</keyword>
<dbReference type="PANTHER" id="PTHR43133">
    <property type="entry name" value="RNA POLYMERASE ECF-TYPE SIGMA FACTO"/>
    <property type="match status" value="1"/>
</dbReference>
<reference evidence="7 8" key="1">
    <citation type="submission" date="2019-01" db="EMBL/GenBank/DDBJ databases">
        <title>Draft genome sequences of the type strain Streptomyces sioyaensis DSM 40032 and its novel strain, TM32, a thermotolerant antibiotics-producing actinobacterium.</title>
        <authorList>
            <person name="Nakaew N."/>
            <person name="Lumyong S."/>
            <person name="Sloan W.T."/>
            <person name="Sungthong R."/>
        </authorList>
    </citation>
    <scope>NUCLEOTIDE SEQUENCE [LARGE SCALE GENOMIC DNA]</scope>
    <source>
        <strain evidence="7 8">DSM 40032</strain>
    </source>
</reference>
<dbReference type="EMBL" id="SDIF01000043">
    <property type="protein sequence ID" value="RXS65950.1"/>
    <property type="molecule type" value="Genomic_DNA"/>
</dbReference>
<evidence type="ECO:0008006" key="9">
    <source>
        <dbReference type="Google" id="ProtNLM"/>
    </source>
</evidence>
<protein>
    <recommendedName>
        <fullName evidence="9">RNA polymerase subunit sigma-70</fullName>
    </recommendedName>
</protein>
<comment type="caution">
    <text evidence="7">The sequence shown here is derived from an EMBL/GenBank/DDBJ whole genome shotgun (WGS) entry which is preliminary data.</text>
</comment>
<keyword evidence="1" id="KW-0805">Transcription regulation</keyword>
<keyword evidence="6" id="KW-1133">Transmembrane helix</keyword>
<accession>A0A4V1NPT6</accession>
<evidence type="ECO:0000256" key="1">
    <source>
        <dbReference type="ARBA" id="ARBA00023015"/>
    </source>
</evidence>
<organism evidence="7 8">
    <name type="scientific">Streptomyces sioyaensis</name>
    <dbReference type="NCBI Taxonomy" id="67364"/>
    <lineage>
        <taxon>Bacteria</taxon>
        <taxon>Bacillati</taxon>
        <taxon>Actinomycetota</taxon>
        <taxon>Actinomycetes</taxon>
        <taxon>Kitasatosporales</taxon>
        <taxon>Streptomycetaceae</taxon>
        <taxon>Streptomyces</taxon>
    </lineage>
</organism>
<keyword evidence="3" id="KW-0238">DNA-binding</keyword>
<feature type="region of interest" description="Disordered" evidence="5">
    <location>
        <begin position="239"/>
        <end position="315"/>
    </location>
</feature>
<dbReference type="InterPro" id="IPR039425">
    <property type="entry name" value="RNA_pol_sigma-70-like"/>
</dbReference>
<evidence type="ECO:0000256" key="2">
    <source>
        <dbReference type="ARBA" id="ARBA00023082"/>
    </source>
</evidence>
<keyword evidence="8" id="KW-1185">Reference proteome</keyword>
<dbReference type="PANTHER" id="PTHR43133:SF8">
    <property type="entry name" value="RNA POLYMERASE SIGMA FACTOR HI_1459-RELATED"/>
    <property type="match status" value="1"/>
</dbReference>
<name>A0A4V1NPT6_9ACTN</name>
<evidence type="ECO:0000256" key="6">
    <source>
        <dbReference type="SAM" id="Phobius"/>
    </source>
</evidence>
<keyword evidence="6" id="KW-0472">Membrane</keyword>
<dbReference type="GO" id="GO:0016987">
    <property type="term" value="F:sigma factor activity"/>
    <property type="evidence" value="ECO:0007669"/>
    <property type="project" value="UniProtKB-KW"/>
</dbReference>
<dbReference type="GO" id="GO:0003677">
    <property type="term" value="F:DNA binding"/>
    <property type="evidence" value="ECO:0007669"/>
    <property type="project" value="UniProtKB-KW"/>
</dbReference>
<proteinExistence type="predicted"/>